<reference evidence="11 12" key="1">
    <citation type="submission" date="2020-08" db="EMBL/GenBank/DDBJ databases">
        <title>Genome public.</title>
        <authorList>
            <person name="Liu C."/>
            <person name="Sun Q."/>
        </authorList>
    </citation>
    <scope>NUCLEOTIDE SEQUENCE [LARGE SCALE GENOMIC DNA]</scope>
    <source>
        <strain evidence="11 12">BX4</strain>
    </source>
</reference>
<dbReference type="Pfam" id="PF02368">
    <property type="entry name" value="Big_2"/>
    <property type="match status" value="2"/>
</dbReference>
<dbReference type="Pfam" id="PF22633">
    <property type="entry name" value="F5_F8_type_C_2"/>
    <property type="match status" value="1"/>
</dbReference>
<dbReference type="InterPro" id="IPR005200">
    <property type="entry name" value="Endo-beta-glucanase"/>
</dbReference>
<organism evidence="11 12">
    <name type="scientific">Eubacterium segne</name>
    <dbReference type="NCBI Taxonomy" id="2763045"/>
    <lineage>
        <taxon>Bacteria</taxon>
        <taxon>Bacillati</taxon>
        <taxon>Bacillota</taxon>
        <taxon>Clostridia</taxon>
        <taxon>Eubacteriales</taxon>
        <taxon>Eubacteriaceae</taxon>
        <taxon>Eubacterium</taxon>
    </lineage>
</organism>
<dbReference type="Pfam" id="PF13290">
    <property type="entry name" value="CHB_HEX_C_1"/>
    <property type="match status" value="2"/>
</dbReference>
<dbReference type="InterPro" id="IPR008964">
    <property type="entry name" value="Invasin/intimin_cell_adhesion"/>
</dbReference>
<keyword evidence="5" id="KW-0119">Carbohydrate metabolism</keyword>
<dbReference type="InterPro" id="IPR059177">
    <property type="entry name" value="GH29D-like_dom"/>
</dbReference>
<feature type="domain" description="F5/8 type C" evidence="10">
    <location>
        <begin position="1338"/>
        <end position="1479"/>
    </location>
</feature>
<dbReference type="Gene3D" id="2.60.120.260">
    <property type="entry name" value="Galactose-binding domain-like"/>
    <property type="match status" value="5"/>
</dbReference>
<evidence type="ECO:0000313" key="12">
    <source>
        <dbReference type="Proteomes" id="UP000597877"/>
    </source>
</evidence>
<keyword evidence="12" id="KW-1185">Reference proteome</keyword>
<keyword evidence="6" id="KW-0326">Glycosidase</keyword>
<dbReference type="Proteomes" id="UP000597877">
    <property type="component" value="Unassembled WGS sequence"/>
</dbReference>
<feature type="signal peptide" evidence="9">
    <location>
        <begin position="1"/>
        <end position="22"/>
    </location>
</feature>
<dbReference type="InterPro" id="IPR008979">
    <property type="entry name" value="Galactose-bd-like_sf"/>
</dbReference>
<evidence type="ECO:0000256" key="7">
    <source>
        <dbReference type="ARBA" id="ARBA00023316"/>
    </source>
</evidence>
<proteinExistence type="inferred from homology"/>
<feature type="domain" description="F5/8 type C" evidence="10">
    <location>
        <begin position="34"/>
        <end position="125"/>
    </location>
</feature>
<evidence type="ECO:0000256" key="1">
    <source>
        <dbReference type="ARBA" id="ARBA00000382"/>
    </source>
</evidence>
<evidence type="ECO:0000256" key="6">
    <source>
        <dbReference type="ARBA" id="ARBA00023295"/>
    </source>
</evidence>
<dbReference type="Pfam" id="PF00754">
    <property type="entry name" value="F5_F8_type_C"/>
    <property type="match status" value="3"/>
</dbReference>
<dbReference type="EC" id="3.2.1.39" evidence="3"/>
<feature type="domain" description="F5/8 type C" evidence="10">
    <location>
        <begin position="1768"/>
        <end position="1880"/>
    </location>
</feature>
<dbReference type="EMBL" id="JACOOZ010000011">
    <property type="protein sequence ID" value="MBC5668917.1"/>
    <property type="molecule type" value="Genomic_DNA"/>
</dbReference>
<dbReference type="PANTHER" id="PTHR31983:SF0">
    <property type="entry name" value="GLUCAN ENDO-1,3-BETA-D-GLUCOSIDASE 2"/>
    <property type="match status" value="1"/>
</dbReference>
<protein>
    <recommendedName>
        <fullName evidence="3">glucan endo-1,3-beta-D-glucosidase</fullName>
        <ecNumber evidence="3">3.2.1.39</ecNumber>
    </recommendedName>
</protein>
<evidence type="ECO:0000256" key="2">
    <source>
        <dbReference type="ARBA" id="ARBA00010730"/>
    </source>
</evidence>
<feature type="domain" description="F5/8 type C" evidence="10">
    <location>
        <begin position="342"/>
        <end position="398"/>
    </location>
</feature>
<comment type="similarity">
    <text evidence="2">Belongs to the glycosyl hydrolase 81 family.</text>
</comment>
<dbReference type="PROSITE" id="PS50022">
    <property type="entry name" value="FA58C_3"/>
    <property type="match status" value="4"/>
</dbReference>
<comment type="catalytic activity">
    <reaction evidence="1">
        <text>Hydrolysis of (1-&gt;3)-beta-D-glucosidic linkages in (1-&gt;3)-beta-D-glucans.</text>
        <dbReference type="EC" id="3.2.1.39"/>
    </reaction>
</comment>
<keyword evidence="7" id="KW-0961">Cell wall biogenesis/degradation</keyword>
<dbReference type="PROSITE" id="PS52008">
    <property type="entry name" value="GH81"/>
    <property type="match status" value="1"/>
</dbReference>
<evidence type="ECO:0000256" key="3">
    <source>
        <dbReference type="ARBA" id="ARBA00012780"/>
    </source>
</evidence>
<feature type="chain" id="PRO_5046068608" description="glucan endo-1,3-beta-D-glucosidase" evidence="9">
    <location>
        <begin position="23"/>
        <end position="2078"/>
    </location>
</feature>
<evidence type="ECO:0000313" key="11">
    <source>
        <dbReference type="EMBL" id="MBC5668917.1"/>
    </source>
</evidence>
<dbReference type="Pfam" id="PF17652">
    <property type="entry name" value="Glyco_hydro81C"/>
    <property type="match status" value="1"/>
</dbReference>
<name>A0ABR7F5N9_9FIRM</name>
<dbReference type="Gene3D" id="2.60.40.1080">
    <property type="match status" value="2"/>
</dbReference>
<evidence type="ECO:0000256" key="5">
    <source>
        <dbReference type="ARBA" id="ARBA00023277"/>
    </source>
</evidence>
<sequence length="2078" mass="228788">MMNKFLKKACSLALCVAMTVTVCPKGQIFYTNVSAADTMDGEPYNISYGRPVYASSQNGNDSAENAVDGKDSTRWQAAGDDTNEWLYVDLGKKADIDHLFIHWEAAYAKSYEIQFSDDEENWTTVYTKGKTTKPGETTGLKITYSVQKVEKGYATIQANWDSVDGAIYKVCVDSEENIAKAPDGYSFTGHNVNQGQIVLSAGKHKLMVYALDKETKQVLGEGTIEGEFTEEATTVEETTKEGKNKYEDTITFDELSAEQKQARYVRMVVNERAMEAYGCSMYEFQVYGTNGARKRPSNYGKNLALNKTVTCSGIRDEWWMKDEDGNIMESAYNNVKAENAVDGNTETSFTSYQGTDQWLTVDLGQAYTIGRVIVNWNADAGKIYDVLVSSDGKDWKTVHRVQKGYAYMVDNCTMYQQNVRYVKVLGYTKVESGSGFGISELSVYEYVEGDSKTNETITELPKQEILKSASGKGTYVTGEMYNEKNKLPTFVNEDNIKTPIDSNSWWSSALVQKYSSLLCSTPLKASFSTKGLGILLATSGWVGTRTENDLGTDQSTETERDFYISPENFDTETGYDRVENYGDYSVELGLTDEDAVQMKSTIVKGSPYIFNEFCNNTVAFISGSSIQEFYDGNGNTILGNKGDTITTDHIAFKSFDKENTKAGNEGSYFEVNVPAGTTFKVMIGKSNYKVKVTFPSKADNYMSVAAMTDLKNIDGYYKHGYAFVTDTTVDYEYNHDNSKITTIYTASTDLKRAGFSNETMHCLFPHQWKHSTAADSPVATYTSIRGNMKSIWANTYSTTQQFSGLLPTFAKPDSDMMDTEEMIDYLNQVVASKVNTAPVSDAYWEGKNVHPLAISAIMADQLGETEIKEKLLAKLKSIMVDWFNYDGPDDRCYLIYNKDWGTIYYPDSAYGANAAICDHHFTYGYFMFGAAVLATYDKEFLNDYRDMIELLVRDYADPKDPEDDGNMFCKFRAFDQYSGHSWAGGYGDSDSGNNQESASEALFSWVGMYLWGEATQNKTYIDAGAYGFTTEMDAIEQYWFDYDEDNWLPDYPFQAAGQIYGASMGYGTYFGGQPVYVYGIQWLPVSEYLTNYGMNQTKCAKIYKGLEDDTAYAISIEKRLGNITDDDEYATPDNGWQHITWPYLSQTDAKRAYDKFEANVSKVQVEDRANTLWFISAMDSIGHRTNDYMVVGNIQGSVYVKDGAYTAEVWNPTSVTQTVAVKKADGTKVGTATVGSKATVAFEINTKEEFAISQVSTPVIKATAIADGKVADNITGTKNFDDTQFVELSSDEGTEIYYTTDGTVPTTASNRYNGKILVSSDTVLKAIAVKSGSIDSAYASASIKINGDTVQSSNNLALRKTATASSEDGAAKAELAVDGDGSTRWQAQSADDEYLQVDLGSVQAVNTVKITWETAYAEKYQIQVSVDGENWTTVATESGQVGEITSSFAAVKAQYVRMQGVKRGTRYGYSIYEMEVYGALKANAPIVSPVSGKYTGEQTITMSTAVKGAEVKYTLDGSTPTEDSATYVEPIKVNKSTIVKAVTYRKGMILSDVTESDIIIAGTISINPSSVKIAIRRVMQLAALSDETVTWKSEDTGIVTVNEEGKITGKNPGTTKVTATTPSGKVAECQITVMEPVHITSISIPETYTMKKKTSETLELKINPADTTDDTTAVWSSSNEKIATVSNAGTVTAKNEGEVDITVKVGEHKAVCHVTVGPAATNQEMVSSTKCNVALNKSFEISPGVAEGDENCVTDGKLTTGGTHCAISSGWGYSGESYITIDLGAKYDASTIDEVLVQYKDNNDNDTVVGRTYNIQYSEDGENFKTIYTSKTITANDLDSDNCVATDVSGNTGAVRYVKVCYPTTPTYGIQICEVAILSTEKNAKLYEDNTIVVSDDIEVLGYQISDKAFNKEGGFRVLAAVEPEINGKKVTGWGFIYGLATINNQSTGVTDDDMIIDSSSNKVIHYQSTAEGTLPTNLGGSATCTNYVRTMSFGNTNATALTAGYKIRAYAILEDGTYVYSTISEFSIYEIADYIYQNKKMNSLEGYNFIYDKILSVVNKDYKKLEFEWSEIVTLAQ</sequence>
<dbReference type="InterPro" id="IPR000421">
    <property type="entry name" value="FA58C"/>
</dbReference>
<evidence type="ECO:0000259" key="10">
    <source>
        <dbReference type="PROSITE" id="PS50022"/>
    </source>
</evidence>
<keyword evidence="8" id="KW-0624">Polysaccharide degradation</keyword>
<evidence type="ECO:0000256" key="8">
    <source>
        <dbReference type="ARBA" id="ARBA00023326"/>
    </source>
</evidence>
<dbReference type="InterPro" id="IPR040720">
    <property type="entry name" value="GH81_C"/>
</dbReference>
<dbReference type="SUPFAM" id="SSF49785">
    <property type="entry name" value="Galactose-binding domain-like"/>
    <property type="match status" value="4"/>
</dbReference>
<dbReference type="RefSeq" id="WP_186840711.1">
    <property type="nucleotide sequence ID" value="NZ_JACOOZ010000011.1"/>
</dbReference>
<evidence type="ECO:0000256" key="9">
    <source>
        <dbReference type="SAM" id="SignalP"/>
    </source>
</evidence>
<dbReference type="SMART" id="SM00635">
    <property type="entry name" value="BID_2"/>
    <property type="match status" value="2"/>
</dbReference>
<gene>
    <name evidence="11" type="ORF">H8S00_13155</name>
</gene>
<keyword evidence="9" id="KW-0732">Signal</keyword>
<accession>A0ABR7F5N9</accession>
<keyword evidence="4" id="KW-0378">Hydrolase</keyword>
<dbReference type="Gene3D" id="2.70.98.30">
    <property type="entry name" value="Golgi alpha-mannosidase II, domain 4"/>
    <property type="match status" value="1"/>
</dbReference>
<dbReference type="PANTHER" id="PTHR31983">
    <property type="entry name" value="ENDO-1,3(4)-BETA-GLUCANASE 1"/>
    <property type="match status" value="1"/>
</dbReference>
<evidence type="ECO:0000256" key="4">
    <source>
        <dbReference type="ARBA" id="ARBA00022801"/>
    </source>
</evidence>
<dbReference type="SUPFAM" id="SSF49373">
    <property type="entry name" value="Invasin/intimin cell-adhesion fragments"/>
    <property type="match status" value="2"/>
</dbReference>
<comment type="caution">
    <text evidence="11">The sequence shown here is derived from an EMBL/GenBank/DDBJ whole genome shotgun (WGS) entry which is preliminary data.</text>
</comment>
<dbReference type="InterPro" id="IPR003343">
    <property type="entry name" value="Big_2"/>
</dbReference>